<protein>
    <recommendedName>
        <fullName evidence="5">Ribosomal RNA large subunit methyltransferase H</fullName>
        <ecNumber evidence="5">2.1.1.177</ecNumber>
    </recommendedName>
    <alternativeName>
        <fullName evidence="5">23S rRNA (pseudouridine1915-N3)-methyltransferase</fullName>
    </alternativeName>
    <alternativeName>
        <fullName evidence="5">23S rRNA m3Psi1915 methyltransferase</fullName>
    </alternativeName>
    <alternativeName>
        <fullName evidence="5">rRNA (pseudouridine-N3-)-methyltransferase RlmH</fullName>
    </alternativeName>
</protein>
<dbReference type="PIRSF" id="PIRSF004505">
    <property type="entry name" value="MT_bac"/>
    <property type="match status" value="1"/>
</dbReference>
<keyword evidence="5" id="KW-0698">rRNA processing</keyword>
<evidence type="ECO:0000256" key="1">
    <source>
        <dbReference type="ARBA" id="ARBA00022603"/>
    </source>
</evidence>
<feature type="binding site" evidence="5">
    <location>
        <position position="73"/>
    </location>
    <ligand>
        <name>S-adenosyl-L-methionine</name>
        <dbReference type="ChEBI" id="CHEBI:59789"/>
    </ligand>
</feature>
<comment type="catalytic activity">
    <reaction evidence="5">
        <text>pseudouridine(1915) in 23S rRNA + S-adenosyl-L-methionine = N(3)-methylpseudouridine(1915) in 23S rRNA + S-adenosyl-L-homocysteine + H(+)</text>
        <dbReference type="Rhea" id="RHEA:42752"/>
        <dbReference type="Rhea" id="RHEA-COMP:10221"/>
        <dbReference type="Rhea" id="RHEA-COMP:10222"/>
        <dbReference type="ChEBI" id="CHEBI:15378"/>
        <dbReference type="ChEBI" id="CHEBI:57856"/>
        <dbReference type="ChEBI" id="CHEBI:59789"/>
        <dbReference type="ChEBI" id="CHEBI:65314"/>
        <dbReference type="ChEBI" id="CHEBI:74486"/>
        <dbReference type="EC" id="2.1.1.177"/>
    </reaction>
</comment>
<dbReference type="PANTHER" id="PTHR33603:SF1">
    <property type="entry name" value="RIBOSOMAL RNA LARGE SUBUNIT METHYLTRANSFERASE H"/>
    <property type="match status" value="1"/>
</dbReference>
<dbReference type="Gene3D" id="3.40.1280.10">
    <property type="match status" value="1"/>
</dbReference>
<keyword evidence="2 5" id="KW-0808">Transferase</keyword>
<comment type="subunit">
    <text evidence="5">Homodimer.</text>
</comment>
<dbReference type="RefSeq" id="WP_296950464.1">
    <property type="nucleotide sequence ID" value="NZ_LT599021.1"/>
</dbReference>
<gene>
    <name evidence="5 6" type="primary">rlmH</name>
    <name evidence="6" type="ORF">KL86DYS2_12618</name>
</gene>
<dbReference type="InterPro" id="IPR029026">
    <property type="entry name" value="tRNA_m1G_MTases_N"/>
</dbReference>
<dbReference type="InterPro" id="IPR003742">
    <property type="entry name" value="RlmH-like"/>
</dbReference>
<dbReference type="PANTHER" id="PTHR33603">
    <property type="entry name" value="METHYLTRANSFERASE"/>
    <property type="match status" value="1"/>
</dbReference>
<dbReference type="AlphaFoldDB" id="A0A212JY99"/>
<comment type="similarity">
    <text evidence="4 5">Belongs to the RNA methyltransferase RlmH family.</text>
</comment>
<dbReference type="SUPFAM" id="SSF75217">
    <property type="entry name" value="alpha/beta knot"/>
    <property type="match status" value="1"/>
</dbReference>
<dbReference type="InterPro" id="IPR029028">
    <property type="entry name" value="Alpha/beta_knot_MTases"/>
</dbReference>
<organism evidence="6">
    <name type="scientific">uncultured Dysgonomonas sp</name>
    <dbReference type="NCBI Taxonomy" id="206096"/>
    <lineage>
        <taxon>Bacteria</taxon>
        <taxon>Pseudomonadati</taxon>
        <taxon>Bacteroidota</taxon>
        <taxon>Bacteroidia</taxon>
        <taxon>Bacteroidales</taxon>
        <taxon>Dysgonomonadaceae</taxon>
        <taxon>Dysgonomonas</taxon>
        <taxon>environmental samples</taxon>
    </lineage>
</organism>
<proteinExistence type="inferred from homology"/>
<evidence type="ECO:0000256" key="3">
    <source>
        <dbReference type="ARBA" id="ARBA00022691"/>
    </source>
</evidence>
<dbReference type="HAMAP" id="MF_00658">
    <property type="entry name" value="23SrRNA_methyltr_H"/>
    <property type="match status" value="1"/>
</dbReference>
<evidence type="ECO:0000256" key="5">
    <source>
        <dbReference type="HAMAP-Rule" id="MF_00658"/>
    </source>
</evidence>
<keyword evidence="3 5" id="KW-0949">S-adenosyl-L-methionine</keyword>
<comment type="function">
    <text evidence="5">Specifically methylates the pseudouridine at position 1915 (m3Psi1915) in 23S rRNA.</text>
</comment>
<dbReference type="CDD" id="cd18081">
    <property type="entry name" value="RlmH-like"/>
    <property type="match status" value="1"/>
</dbReference>
<dbReference type="EMBL" id="FLUL01000001">
    <property type="protein sequence ID" value="SBW04474.1"/>
    <property type="molecule type" value="Genomic_DNA"/>
</dbReference>
<keyword evidence="1 5" id="KW-0489">Methyltransferase</keyword>
<sequence length="157" mass="18343">MKIILLAIGKTDAGYFVEAINEYQKRLEHYIPFEIQIIPDIKNTKSLTMEQQKEKEGELILKNVQAGDYLVLLDDKGKEYTSMQFATYIEKKTHTVSKRLIFAIGGPYGFSEAVYQKTNEKLTLSRMTFSHQMVRLIFVEQLYRAMTILNNEPYHHE</sequence>
<feature type="binding site" evidence="5">
    <location>
        <begin position="124"/>
        <end position="129"/>
    </location>
    <ligand>
        <name>S-adenosyl-L-methionine</name>
        <dbReference type="ChEBI" id="CHEBI:59789"/>
    </ligand>
</feature>
<accession>A0A212JY99</accession>
<dbReference type="Pfam" id="PF02590">
    <property type="entry name" value="SPOUT_MTase"/>
    <property type="match status" value="1"/>
</dbReference>
<reference evidence="6" key="1">
    <citation type="submission" date="2016-04" db="EMBL/GenBank/DDBJ databases">
        <authorList>
            <person name="Evans L.H."/>
            <person name="Alamgir A."/>
            <person name="Owens N."/>
            <person name="Weber N.D."/>
            <person name="Virtaneva K."/>
            <person name="Barbian K."/>
            <person name="Babar A."/>
            <person name="Rosenke K."/>
        </authorList>
    </citation>
    <scope>NUCLEOTIDE SEQUENCE</scope>
    <source>
        <strain evidence="6">86-2</strain>
    </source>
</reference>
<dbReference type="GO" id="GO:0070038">
    <property type="term" value="F:rRNA (pseudouridine-N3-)-methyltransferase activity"/>
    <property type="evidence" value="ECO:0007669"/>
    <property type="project" value="UniProtKB-UniRule"/>
</dbReference>
<dbReference type="GO" id="GO:0005737">
    <property type="term" value="C:cytoplasm"/>
    <property type="evidence" value="ECO:0007669"/>
    <property type="project" value="UniProtKB-SubCell"/>
</dbReference>
<name>A0A212JY99_9BACT</name>
<feature type="binding site" evidence="5">
    <location>
        <position position="105"/>
    </location>
    <ligand>
        <name>S-adenosyl-L-methionine</name>
        <dbReference type="ChEBI" id="CHEBI:59789"/>
    </ligand>
</feature>
<dbReference type="NCBIfam" id="NF000990">
    <property type="entry name" value="PRK00103.2-4"/>
    <property type="match status" value="1"/>
</dbReference>
<keyword evidence="5" id="KW-0963">Cytoplasm</keyword>
<evidence type="ECO:0000256" key="2">
    <source>
        <dbReference type="ARBA" id="ARBA00022679"/>
    </source>
</evidence>
<dbReference type="EC" id="2.1.1.177" evidence="5"/>
<comment type="subcellular location">
    <subcellularLocation>
        <location evidence="5">Cytoplasm</location>
    </subcellularLocation>
</comment>
<evidence type="ECO:0000313" key="6">
    <source>
        <dbReference type="EMBL" id="SBW04474.1"/>
    </source>
</evidence>
<evidence type="ECO:0000256" key="4">
    <source>
        <dbReference type="ARBA" id="ARBA00038303"/>
    </source>
</evidence>